<dbReference type="SUPFAM" id="SSF51735">
    <property type="entry name" value="NAD(P)-binding Rossmann-fold domains"/>
    <property type="match status" value="1"/>
</dbReference>
<evidence type="ECO:0000256" key="2">
    <source>
        <dbReference type="ARBA" id="ARBA00023002"/>
    </source>
</evidence>
<evidence type="ECO:0000259" key="3">
    <source>
        <dbReference type="SMART" id="SM00822"/>
    </source>
</evidence>
<dbReference type="CDD" id="cd05233">
    <property type="entry name" value="SDR_c"/>
    <property type="match status" value="1"/>
</dbReference>
<dbReference type="Gene3D" id="3.40.50.720">
    <property type="entry name" value="NAD(P)-binding Rossmann-like Domain"/>
    <property type="match status" value="1"/>
</dbReference>
<dbReference type="Proteomes" id="UP000679575">
    <property type="component" value="Chromosome"/>
</dbReference>
<sequence>MRFQHRTAVVTGAASGLGRAFAIALAQRGTQIALIDNQDCRETAAAIAALGAEVKYWYCDVTNETQVEEVCHQVIQQFAKVDFLLLCAGVHKSAPFEKITMNEWRRQIDVDLTGSFLFCRAFWGMMKQQAFGRILMLTGASGLFGDQFEAAYSSAKMALIGLVNSLSLEGQSYNICVNSLCAQVVTGMTAHHMADDVGAMFSIEAPVAAAMYLLGDSAPTGQHVLAAAGSVSCVRLAETAPAYFTADDCTPELVGKTWPKLSKAHPLSFEKSGEEQIVKWARNACREHGVLLE</sequence>
<dbReference type="InterPro" id="IPR051687">
    <property type="entry name" value="Peroxisomal_Beta-Oxidation"/>
</dbReference>
<organism evidence="4 5">
    <name type="scientific">Shewanella yunxiaonensis</name>
    <dbReference type="NCBI Taxonomy" id="2829809"/>
    <lineage>
        <taxon>Bacteria</taxon>
        <taxon>Pseudomonadati</taxon>
        <taxon>Pseudomonadota</taxon>
        <taxon>Gammaproteobacteria</taxon>
        <taxon>Alteromonadales</taxon>
        <taxon>Shewanellaceae</taxon>
        <taxon>Shewanella</taxon>
    </lineage>
</organism>
<dbReference type="Pfam" id="PF00106">
    <property type="entry name" value="adh_short"/>
    <property type="match status" value="1"/>
</dbReference>
<dbReference type="RefSeq" id="WP_212595818.1">
    <property type="nucleotide sequence ID" value="NZ_CP073587.1"/>
</dbReference>
<proteinExistence type="inferred from homology"/>
<keyword evidence="5" id="KW-1185">Reference proteome</keyword>
<dbReference type="InterPro" id="IPR002347">
    <property type="entry name" value="SDR_fam"/>
</dbReference>
<dbReference type="PANTHER" id="PTHR45024:SF2">
    <property type="entry name" value="SCP2 DOMAIN-CONTAINING PROTEIN"/>
    <property type="match status" value="1"/>
</dbReference>
<name>A0ABX7YVU4_9GAMM</name>
<dbReference type="InterPro" id="IPR057326">
    <property type="entry name" value="KR_dom"/>
</dbReference>
<protein>
    <submittedName>
        <fullName evidence="4">SDR family oxidoreductase</fullName>
    </submittedName>
</protein>
<dbReference type="InterPro" id="IPR036291">
    <property type="entry name" value="NAD(P)-bd_dom_sf"/>
</dbReference>
<dbReference type="PRINTS" id="PR00081">
    <property type="entry name" value="GDHRDH"/>
</dbReference>
<accession>A0ABX7YVU4</accession>
<reference evidence="4 5" key="1">
    <citation type="submission" date="2021-04" db="EMBL/GenBank/DDBJ databases">
        <title>Novel species identification of genus Shewanella.</title>
        <authorList>
            <person name="Liu G."/>
        </authorList>
    </citation>
    <scope>NUCLEOTIDE SEQUENCE [LARGE SCALE GENOMIC DNA]</scope>
    <source>
        <strain evidence="4 5">FJAT-54481</strain>
    </source>
</reference>
<comment type="similarity">
    <text evidence="1">Belongs to the short-chain dehydrogenases/reductases (SDR) family.</text>
</comment>
<evidence type="ECO:0000256" key="1">
    <source>
        <dbReference type="ARBA" id="ARBA00006484"/>
    </source>
</evidence>
<dbReference type="EMBL" id="CP073587">
    <property type="protein sequence ID" value="QUN06809.1"/>
    <property type="molecule type" value="Genomic_DNA"/>
</dbReference>
<dbReference type="SMART" id="SM00822">
    <property type="entry name" value="PKS_KR"/>
    <property type="match status" value="1"/>
</dbReference>
<dbReference type="PANTHER" id="PTHR45024">
    <property type="entry name" value="DEHYDROGENASES, SHORT CHAIN"/>
    <property type="match status" value="1"/>
</dbReference>
<feature type="domain" description="Ketoreductase" evidence="3">
    <location>
        <begin position="6"/>
        <end position="192"/>
    </location>
</feature>
<gene>
    <name evidence="4" type="ORF">KDN34_04985</name>
</gene>
<evidence type="ECO:0000313" key="5">
    <source>
        <dbReference type="Proteomes" id="UP000679575"/>
    </source>
</evidence>
<keyword evidence="2" id="KW-0560">Oxidoreductase</keyword>
<evidence type="ECO:0000313" key="4">
    <source>
        <dbReference type="EMBL" id="QUN06809.1"/>
    </source>
</evidence>